<dbReference type="PIRSF" id="PIRSF021308">
    <property type="entry name" value="UCP021308"/>
    <property type="match status" value="1"/>
</dbReference>
<dbReference type="InterPro" id="IPR014922">
    <property type="entry name" value="YdhG-like"/>
</dbReference>
<reference evidence="2 3" key="1">
    <citation type="submission" date="2016-01" db="EMBL/GenBank/DDBJ databases">
        <title>Genome sequencing of Roseivirga echinicomitans KMM 6058.</title>
        <authorList>
            <person name="Selvaratnam C."/>
            <person name="Thevarajoo S."/>
            <person name="Goh K.M."/>
            <person name="Ee R."/>
            <person name="Chan K.-G."/>
            <person name="Chong C.S."/>
        </authorList>
    </citation>
    <scope>NUCLEOTIDE SEQUENCE [LARGE SCALE GENOMIC DNA]</scope>
    <source>
        <strain evidence="2 3">KMM 6058</strain>
    </source>
</reference>
<gene>
    <name evidence="2" type="ORF">AWN68_16250</name>
</gene>
<dbReference type="Pfam" id="PF13376">
    <property type="entry name" value="OmdA"/>
    <property type="match status" value="1"/>
</dbReference>
<dbReference type="STRING" id="296218.AWN68_16250"/>
<dbReference type="Gene3D" id="3.90.1150.200">
    <property type="match status" value="1"/>
</dbReference>
<dbReference type="AlphaFoldDB" id="A0A150XST5"/>
<feature type="domain" description="YdhG-like" evidence="1">
    <location>
        <begin position="33"/>
        <end position="129"/>
    </location>
</feature>
<accession>A0A150XST5</accession>
<dbReference type="Pfam" id="PF08818">
    <property type="entry name" value="DUF1801"/>
    <property type="match status" value="1"/>
</dbReference>
<protein>
    <recommendedName>
        <fullName evidence="1">YdhG-like domain-containing protein</fullName>
    </recommendedName>
</protein>
<sequence length="210" mass="23881">MKNMTTDVDLYFTEGCGRCPLGGTPDCKVNRWPQELKQLRRIVLDCGLTEESKWGVPCYTFQGNNIGVVSAFKEYASLSFFKGALLEDTNGILDKPGENTQAARLIKFTDVKQVMEMEPILKAFIYEAIEVEKAGLKVELKKTSEFNMSEEFKKALDEHPDLKTAFETLTPGRQRGYLLHFSQPKQSKTREARIEKCTPMIFEGKGLHDR</sequence>
<proteinExistence type="predicted"/>
<dbReference type="EMBL" id="LRDB01000005">
    <property type="protein sequence ID" value="KYG81781.1"/>
    <property type="molecule type" value="Genomic_DNA"/>
</dbReference>
<dbReference type="OrthoDB" id="9800461at2"/>
<evidence type="ECO:0000259" key="1">
    <source>
        <dbReference type="Pfam" id="PF08818"/>
    </source>
</evidence>
<comment type="caution">
    <text evidence="2">The sequence shown here is derived from an EMBL/GenBank/DDBJ whole genome shotgun (WGS) entry which is preliminary data.</text>
</comment>
<dbReference type="Proteomes" id="UP000075615">
    <property type="component" value="Unassembled WGS sequence"/>
</dbReference>
<organism evidence="2 3">
    <name type="scientific">Roseivirga echinicomitans</name>
    <dbReference type="NCBI Taxonomy" id="296218"/>
    <lineage>
        <taxon>Bacteria</taxon>
        <taxon>Pseudomonadati</taxon>
        <taxon>Bacteroidota</taxon>
        <taxon>Cytophagia</taxon>
        <taxon>Cytophagales</taxon>
        <taxon>Roseivirgaceae</taxon>
        <taxon>Roseivirga</taxon>
    </lineage>
</organism>
<dbReference type="SUPFAM" id="SSF159888">
    <property type="entry name" value="YdhG-like"/>
    <property type="match status" value="1"/>
</dbReference>
<dbReference type="InterPro" id="IPR016786">
    <property type="entry name" value="YdeI_bac"/>
</dbReference>
<evidence type="ECO:0000313" key="3">
    <source>
        <dbReference type="Proteomes" id="UP000075615"/>
    </source>
</evidence>
<keyword evidence="3" id="KW-1185">Reference proteome</keyword>
<evidence type="ECO:0000313" key="2">
    <source>
        <dbReference type="EMBL" id="KYG81781.1"/>
    </source>
</evidence>
<name>A0A150XST5_9BACT</name>